<dbReference type="PRINTS" id="PR00469">
    <property type="entry name" value="PNDRDTASEII"/>
</dbReference>
<accession>A0A2S2FDF7</accession>
<dbReference type="GO" id="GO:0033543">
    <property type="term" value="P:fatty acid beta-oxidation, unsaturated, even number, reductase/isomerase pathway"/>
    <property type="evidence" value="ECO:0007669"/>
    <property type="project" value="TreeGrafter"/>
</dbReference>
<evidence type="ECO:0000256" key="3">
    <source>
        <dbReference type="ARBA" id="ARBA00011048"/>
    </source>
</evidence>
<gene>
    <name evidence="12" type="ORF">DJ533_09760</name>
</gene>
<dbReference type="InterPro" id="IPR036188">
    <property type="entry name" value="FAD/NAD-bd_sf"/>
</dbReference>
<dbReference type="FunFam" id="3.20.20.70:FF:000082">
    <property type="entry name" value="NADPH-dependent 2,4-dienoyl-CoA reductase"/>
    <property type="match status" value="1"/>
</dbReference>
<dbReference type="InterPro" id="IPR001155">
    <property type="entry name" value="OxRdtase_FMN_N"/>
</dbReference>
<keyword evidence="13" id="KW-1185">Reference proteome</keyword>
<dbReference type="STRING" id="1871111.GCA_001704615_03265"/>
<sequence>MSNYPHLLAPLDLGFTTLKNRVLMGSMHVGLEEVEGGYERMAAFYAERAAGGVGLIVTGGISPNDHGVTFFGGSKLDTLEEAAKHKVITQAVHDAGGKIALQILHTGRYSYQPENVAPSAIQAPINPTKPHALTSAEVQQTIADFANCAKMSQVAGYDGVEIMGSEGYLINEFIAARTNHRDDEWGGSYENRIKFPIEIVRRTREAVGENFIIIYRLSMLDLVEGGSTLEEVIQLAQEIEKAGATIINTGIGWHEARIPTIATKVPRAAFTWVTKKLKGSVKVPLITSNRINTPEMAESVLAQGDADMVSMARPMLADSHFVAKAEQGRADEINTCIGCNQACLDHIFSMKIATCLVNPRACYETELIFKDTATLKNIAVIGAGPAGLSFATYAADRGHKVTIFEASNQIGGQFNIAKTIPGKEEFYETLRYFKRKIELQPNIKLVLNHTATYEELSAEQFDEIVVATGVTPRQLNIEGINHPKVLSYIEVLRDRKPVGKKVAIIGAGGIGFDTAEYLSHEGESGSLNPDKFYDEWGIDTSYEHVGGLKQPIIEPSPREIYLLQRKTNSVGAGLGKTTGWIHRAGLKHRHVNMIAGASYERIDDQGLHITVGDKAMILDVDNVVICAGQESYTAMFDQLQADGKSVHLIGGAKEAGELDAKRAIRQGAELAMVI</sequence>
<dbReference type="GO" id="GO:0008670">
    <property type="term" value="F:2,4-dienoyl-CoA reductase (NADPH) activity"/>
    <property type="evidence" value="ECO:0007669"/>
    <property type="project" value="TreeGrafter"/>
</dbReference>
<reference evidence="12" key="1">
    <citation type="submission" date="2019-08" db="EMBL/GenBank/DDBJ databases">
        <title>The complete genome of Acinetobacter defluvii strain WCHAD010030.</title>
        <authorList>
            <person name="Hu Y."/>
            <person name="Qin J."/>
            <person name="Feng Y."/>
            <person name="Zong Z."/>
        </authorList>
    </citation>
    <scope>NUCLEOTIDE SEQUENCE</scope>
    <source>
        <strain evidence="12">WCHA30</strain>
    </source>
</reference>
<dbReference type="Gene3D" id="3.40.50.720">
    <property type="entry name" value="NAD(P)-binding Rossmann-like Domain"/>
    <property type="match status" value="1"/>
</dbReference>
<dbReference type="FunFam" id="3.50.50.60:FF:000113">
    <property type="entry name" value="NADPH-dependent 2,4-dienoyl-CoA reductase"/>
    <property type="match status" value="1"/>
</dbReference>
<dbReference type="GO" id="GO:0051536">
    <property type="term" value="F:iron-sulfur cluster binding"/>
    <property type="evidence" value="ECO:0007669"/>
    <property type="project" value="UniProtKB-KW"/>
</dbReference>
<dbReference type="RefSeq" id="WP_065993938.1">
    <property type="nucleotide sequence ID" value="NZ_CP029397.2"/>
</dbReference>
<evidence type="ECO:0000256" key="2">
    <source>
        <dbReference type="ARBA" id="ARBA00001966"/>
    </source>
</evidence>
<dbReference type="Pfam" id="PF00724">
    <property type="entry name" value="Oxidored_FMN"/>
    <property type="match status" value="1"/>
</dbReference>
<keyword evidence="9" id="KW-0411">Iron-sulfur</keyword>
<dbReference type="InterPro" id="IPR023753">
    <property type="entry name" value="FAD/NAD-binding_dom"/>
</dbReference>
<dbReference type="InterPro" id="IPR051793">
    <property type="entry name" value="NADH:flavin_oxidoreductase"/>
</dbReference>
<evidence type="ECO:0000259" key="11">
    <source>
        <dbReference type="Pfam" id="PF07992"/>
    </source>
</evidence>
<dbReference type="SUPFAM" id="SSF51971">
    <property type="entry name" value="Nucleotide-binding domain"/>
    <property type="match status" value="1"/>
</dbReference>
<organism evidence="12 13">
    <name type="scientific">Acinetobacter defluvii</name>
    <dbReference type="NCBI Taxonomy" id="1871111"/>
    <lineage>
        <taxon>Bacteria</taxon>
        <taxon>Pseudomonadati</taxon>
        <taxon>Pseudomonadota</taxon>
        <taxon>Gammaproteobacteria</taxon>
        <taxon>Moraxellales</taxon>
        <taxon>Moraxellaceae</taxon>
        <taxon>Acinetobacter</taxon>
    </lineage>
</organism>
<dbReference type="GO" id="GO:0046872">
    <property type="term" value="F:metal ion binding"/>
    <property type="evidence" value="ECO:0007669"/>
    <property type="project" value="UniProtKB-KW"/>
</dbReference>
<dbReference type="Pfam" id="PF07992">
    <property type="entry name" value="Pyr_redox_2"/>
    <property type="match status" value="1"/>
</dbReference>
<dbReference type="SUPFAM" id="SSF51395">
    <property type="entry name" value="FMN-linked oxidoreductases"/>
    <property type="match status" value="1"/>
</dbReference>
<dbReference type="GO" id="GO:0010181">
    <property type="term" value="F:FMN binding"/>
    <property type="evidence" value="ECO:0007669"/>
    <property type="project" value="InterPro"/>
</dbReference>
<dbReference type="InterPro" id="IPR013785">
    <property type="entry name" value="Aldolase_TIM"/>
</dbReference>
<protein>
    <submittedName>
        <fullName evidence="12">NADPH-dependent 2,4-dienoyl-CoA reductase</fullName>
    </submittedName>
</protein>
<evidence type="ECO:0000256" key="8">
    <source>
        <dbReference type="ARBA" id="ARBA00023004"/>
    </source>
</evidence>
<comment type="cofactor">
    <cofactor evidence="1">
        <name>FMN</name>
        <dbReference type="ChEBI" id="CHEBI:58210"/>
    </cofactor>
</comment>
<evidence type="ECO:0000256" key="6">
    <source>
        <dbReference type="ARBA" id="ARBA00022723"/>
    </source>
</evidence>
<evidence type="ECO:0000256" key="1">
    <source>
        <dbReference type="ARBA" id="ARBA00001917"/>
    </source>
</evidence>
<evidence type="ECO:0000313" key="13">
    <source>
        <dbReference type="Proteomes" id="UP000245977"/>
    </source>
</evidence>
<comment type="cofactor">
    <cofactor evidence="2">
        <name>[4Fe-4S] cluster</name>
        <dbReference type="ChEBI" id="CHEBI:49883"/>
    </cofactor>
</comment>
<feature type="domain" description="NADH:flavin oxidoreductase/NADH oxidase N-terminal" evidence="10">
    <location>
        <begin position="7"/>
        <end position="332"/>
    </location>
</feature>
<keyword evidence="6" id="KW-0479">Metal-binding</keyword>
<dbReference type="PRINTS" id="PR00368">
    <property type="entry name" value="FADPNR"/>
</dbReference>
<evidence type="ECO:0000256" key="4">
    <source>
        <dbReference type="ARBA" id="ARBA00022630"/>
    </source>
</evidence>
<evidence type="ECO:0000256" key="5">
    <source>
        <dbReference type="ARBA" id="ARBA00022643"/>
    </source>
</evidence>
<dbReference type="PANTHER" id="PTHR42917:SF2">
    <property type="entry name" value="2,4-DIENOYL-COA REDUCTASE [(2E)-ENOYL-COA-PRODUCING]"/>
    <property type="match status" value="1"/>
</dbReference>
<dbReference type="Gene3D" id="3.20.20.70">
    <property type="entry name" value="Aldolase class I"/>
    <property type="match status" value="1"/>
</dbReference>
<dbReference type="OrthoDB" id="8523426at2"/>
<dbReference type="CDD" id="cd02930">
    <property type="entry name" value="DCR_FMN"/>
    <property type="match status" value="1"/>
</dbReference>
<keyword evidence="4" id="KW-0285">Flavoprotein</keyword>
<evidence type="ECO:0000256" key="7">
    <source>
        <dbReference type="ARBA" id="ARBA00023002"/>
    </source>
</evidence>
<evidence type="ECO:0000313" key="12">
    <source>
        <dbReference type="EMBL" id="AWL28835.1"/>
    </source>
</evidence>
<comment type="similarity">
    <text evidence="3">In the N-terminal section; belongs to the NADH:flavin oxidoreductase/NADH oxidase family.</text>
</comment>
<keyword evidence="5" id="KW-0288">FMN</keyword>
<dbReference type="KEGG" id="adv:DJ533_09760"/>
<dbReference type="AlphaFoldDB" id="A0A2S2FDF7"/>
<evidence type="ECO:0000259" key="10">
    <source>
        <dbReference type="Pfam" id="PF00724"/>
    </source>
</evidence>
<proteinExistence type="inferred from homology"/>
<name>A0A2S2FDF7_9GAMM</name>
<dbReference type="SUPFAM" id="SSF51905">
    <property type="entry name" value="FAD/NAD(P)-binding domain"/>
    <property type="match status" value="1"/>
</dbReference>
<dbReference type="PANTHER" id="PTHR42917">
    <property type="entry name" value="2,4-DIENOYL-COA REDUCTASE"/>
    <property type="match status" value="1"/>
</dbReference>
<keyword evidence="8" id="KW-0408">Iron</keyword>
<keyword evidence="7" id="KW-0560">Oxidoreductase</keyword>
<dbReference type="Gene3D" id="3.50.50.60">
    <property type="entry name" value="FAD/NAD(P)-binding domain"/>
    <property type="match status" value="1"/>
</dbReference>
<dbReference type="Proteomes" id="UP000245977">
    <property type="component" value="Chromosome"/>
</dbReference>
<evidence type="ECO:0000256" key="9">
    <source>
        <dbReference type="ARBA" id="ARBA00023014"/>
    </source>
</evidence>
<feature type="domain" description="FAD/NAD(P)-binding" evidence="11">
    <location>
        <begin position="377"/>
        <end position="639"/>
    </location>
</feature>
<dbReference type="EMBL" id="CP029397">
    <property type="protein sequence ID" value="AWL28835.1"/>
    <property type="molecule type" value="Genomic_DNA"/>
</dbReference>